<name>A0A212LVS8_9FIRM</name>
<feature type="transmembrane region" description="Helical" evidence="1">
    <location>
        <begin position="34"/>
        <end position="53"/>
    </location>
</feature>
<accession>A0A212LVS8</accession>
<reference evidence="2" key="1">
    <citation type="submission" date="2016-08" db="EMBL/GenBank/DDBJ databases">
        <authorList>
            <person name="Seilhamer J.J."/>
        </authorList>
    </citation>
    <scope>NUCLEOTIDE SEQUENCE</scope>
    <source>
        <strain evidence="2">86</strain>
    </source>
</reference>
<keyword evidence="1" id="KW-0812">Transmembrane</keyword>
<proteinExistence type="predicted"/>
<evidence type="ECO:0000256" key="1">
    <source>
        <dbReference type="SAM" id="Phobius"/>
    </source>
</evidence>
<keyword evidence="1" id="KW-0472">Membrane</keyword>
<keyword evidence="1" id="KW-1133">Transmembrane helix</keyword>
<organism evidence="2">
    <name type="scientific">uncultured Sporomusa sp</name>
    <dbReference type="NCBI Taxonomy" id="307249"/>
    <lineage>
        <taxon>Bacteria</taxon>
        <taxon>Bacillati</taxon>
        <taxon>Bacillota</taxon>
        <taxon>Negativicutes</taxon>
        <taxon>Selenomonadales</taxon>
        <taxon>Sporomusaceae</taxon>
        <taxon>Sporomusa</taxon>
        <taxon>environmental samples</taxon>
    </lineage>
</organism>
<evidence type="ECO:0000313" key="2">
    <source>
        <dbReference type="EMBL" id="SCM81618.1"/>
    </source>
</evidence>
<gene>
    <name evidence="2" type="ORF">KL86SPO_40102</name>
</gene>
<protein>
    <submittedName>
        <fullName evidence="2">Uncharacterized protein</fullName>
    </submittedName>
</protein>
<dbReference type="RefSeq" id="WP_288184594.1">
    <property type="nucleotide sequence ID" value="NZ_LT608335.1"/>
</dbReference>
<sequence length="65" mass="7156">MSLFKVAPLVVVLLAIPSITYAHSGTVFKAVVNYIPLALALASIFSRPVVELVKKIRAIFMKKRD</sequence>
<dbReference type="AlphaFoldDB" id="A0A212LVS8"/>
<dbReference type="EMBL" id="FMJE01000004">
    <property type="protein sequence ID" value="SCM81618.1"/>
    <property type="molecule type" value="Genomic_DNA"/>
</dbReference>